<comment type="caution">
    <text evidence="2">The sequence shown here is derived from an EMBL/GenBank/DDBJ whole genome shotgun (WGS) entry which is preliminary data.</text>
</comment>
<reference evidence="3" key="1">
    <citation type="journal article" date="2019" name="Int. J. Syst. Evol. Microbiol.">
        <title>The Global Catalogue of Microorganisms (GCM) 10K type strain sequencing project: providing services to taxonomists for standard genome sequencing and annotation.</title>
        <authorList>
            <consortium name="The Broad Institute Genomics Platform"/>
            <consortium name="The Broad Institute Genome Sequencing Center for Infectious Disease"/>
            <person name="Wu L."/>
            <person name="Ma J."/>
        </authorList>
    </citation>
    <scope>NUCLEOTIDE SEQUENCE [LARGE SCALE GENOMIC DNA]</scope>
    <source>
        <strain evidence="3">IBRC-M 10813</strain>
    </source>
</reference>
<feature type="compositionally biased region" description="Acidic residues" evidence="1">
    <location>
        <begin position="301"/>
        <end position="324"/>
    </location>
</feature>
<keyword evidence="3" id="KW-1185">Reference proteome</keyword>
<gene>
    <name evidence="2" type="ORF">ACFOUO_09805</name>
</gene>
<evidence type="ECO:0000256" key="1">
    <source>
        <dbReference type="SAM" id="MobiDB-lite"/>
    </source>
</evidence>
<evidence type="ECO:0000313" key="3">
    <source>
        <dbReference type="Proteomes" id="UP001595843"/>
    </source>
</evidence>
<protein>
    <submittedName>
        <fullName evidence="2">Helix-turn-helix domain-containing protein</fullName>
    </submittedName>
</protein>
<accession>A0ABV8JID0</accession>
<organism evidence="2 3">
    <name type="scientific">Salinithrix halophila</name>
    <dbReference type="NCBI Taxonomy" id="1485204"/>
    <lineage>
        <taxon>Bacteria</taxon>
        <taxon>Bacillati</taxon>
        <taxon>Bacillota</taxon>
        <taxon>Bacilli</taxon>
        <taxon>Bacillales</taxon>
        <taxon>Thermoactinomycetaceae</taxon>
        <taxon>Salinithrix</taxon>
    </lineage>
</organism>
<dbReference type="EMBL" id="JBHSAP010000009">
    <property type="protein sequence ID" value="MFC4077109.1"/>
    <property type="molecule type" value="Genomic_DNA"/>
</dbReference>
<feature type="region of interest" description="Disordered" evidence="1">
    <location>
        <begin position="81"/>
        <end position="101"/>
    </location>
</feature>
<sequence>MPFQQHDGDKHTPEETETLYTLKEAARMLHVSEQALRQAIEEGIFRGVEKNGKDLLPETELDRARQLLEQNHLAQTVEEMVEPEPEEASFTKVDTTQREKEAQDIHEIIPLDPQEGRKDTSDWNQKWRAAFERITEQIRKIRIKKPLSRTRVNEWVEGFFRLIESKKKKEVQEEFEKREVSLKLGFITGKNEMFCDFCEVNDHFYPGAIFADIYVDGALKWMMCPNCLNYCRQQANGSMEHNVRARFNQLAHRLEREARRARQLAAAEDFRVPHPHEWEAWETASLAMQEVATSHYPIDGFGEENSDSDSDEMVDETEQEGPSK</sequence>
<evidence type="ECO:0000313" key="2">
    <source>
        <dbReference type="EMBL" id="MFC4077109.1"/>
    </source>
</evidence>
<feature type="region of interest" description="Disordered" evidence="1">
    <location>
        <begin position="297"/>
        <end position="324"/>
    </location>
</feature>
<name>A0ABV8JID0_9BACL</name>
<proteinExistence type="predicted"/>
<dbReference type="Proteomes" id="UP001595843">
    <property type="component" value="Unassembled WGS sequence"/>
</dbReference>
<dbReference type="RefSeq" id="WP_380704642.1">
    <property type="nucleotide sequence ID" value="NZ_JBHSAP010000009.1"/>
</dbReference>